<evidence type="ECO:0000256" key="1">
    <source>
        <dbReference type="SAM" id="Phobius"/>
    </source>
</evidence>
<proteinExistence type="predicted"/>
<dbReference type="AlphaFoldDB" id="A0A5N6GXF1"/>
<feature type="transmembrane region" description="Helical" evidence="1">
    <location>
        <begin position="41"/>
        <end position="61"/>
    </location>
</feature>
<gene>
    <name evidence="2" type="ORF">BDV35DRAFT_357741</name>
</gene>
<dbReference type="EMBL" id="ML734616">
    <property type="protein sequence ID" value="KAB8245163.1"/>
    <property type="molecule type" value="Genomic_DNA"/>
</dbReference>
<keyword evidence="1" id="KW-0472">Membrane</keyword>
<keyword evidence="1" id="KW-0812">Transmembrane</keyword>
<name>A0A5N6GXF1_ASPFL</name>
<keyword evidence="1" id="KW-1133">Transmembrane helix</keyword>
<accession>A0A5N6GXF1</accession>
<evidence type="ECO:0000313" key="2">
    <source>
        <dbReference type="EMBL" id="KAB8245163.1"/>
    </source>
</evidence>
<reference evidence="2" key="1">
    <citation type="submission" date="2019-04" db="EMBL/GenBank/DDBJ databases">
        <title>Friends and foes A comparative genomics study of 23 Aspergillus species from section Flavi.</title>
        <authorList>
            <consortium name="DOE Joint Genome Institute"/>
            <person name="Kjaerbolling I."/>
            <person name="Vesth T."/>
            <person name="Frisvad J.C."/>
            <person name="Nybo J.L."/>
            <person name="Theobald S."/>
            <person name="Kildgaard S."/>
            <person name="Isbrandt T."/>
            <person name="Kuo A."/>
            <person name="Sato A."/>
            <person name="Lyhne E.K."/>
            <person name="Kogle M.E."/>
            <person name="Wiebenga A."/>
            <person name="Kun R.S."/>
            <person name="Lubbers R.J."/>
            <person name="Makela M.R."/>
            <person name="Barry K."/>
            <person name="Chovatia M."/>
            <person name="Clum A."/>
            <person name="Daum C."/>
            <person name="Haridas S."/>
            <person name="He G."/>
            <person name="LaButti K."/>
            <person name="Lipzen A."/>
            <person name="Mondo S."/>
            <person name="Riley R."/>
            <person name="Salamov A."/>
            <person name="Simmons B.A."/>
            <person name="Magnuson J.K."/>
            <person name="Henrissat B."/>
            <person name="Mortensen U.H."/>
            <person name="Larsen T.O."/>
            <person name="Devries R.P."/>
            <person name="Grigoriev I.V."/>
            <person name="Machida M."/>
            <person name="Baker S.E."/>
            <person name="Andersen M.R."/>
        </authorList>
    </citation>
    <scope>NUCLEOTIDE SEQUENCE [LARGE SCALE GENOMIC DNA]</scope>
    <source>
        <strain evidence="2">CBS 121.62</strain>
    </source>
</reference>
<dbReference type="Proteomes" id="UP000325434">
    <property type="component" value="Unassembled WGS sequence"/>
</dbReference>
<sequence>MIITKAKAVLPGPPCFFLSAPGAHQIDSVPHHHFRSLIPSFMFFYFHFIYIRSGVSVVRFVGGVGYGDNTRISEQ</sequence>
<protein>
    <submittedName>
        <fullName evidence="2">Uncharacterized protein</fullName>
    </submittedName>
</protein>
<organism evidence="2">
    <name type="scientific">Aspergillus flavus</name>
    <dbReference type="NCBI Taxonomy" id="5059"/>
    <lineage>
        <taxon>Eukaryota</taxon>
        <taxon>Fungi</taxon>
        <taxon>Dikarya</taxon>
        <taxon>Ascomycota</taxon>
        <taxon>Pezizomycotina</taxon>
        <taxon>Eurotiomycetes</taxon>
        <taxon>Eurotiomycetidae</taxon>
        <taxon>Eurotiales</taxon>
        <taxon>Aspergillaceae</taxon>
        <taxon>Aspergillus</taxon>
        <taxon>Aspergillus subgen. Circumdati</taxon>
    </lineage>
</organism>